<comment type="similarity">
    <text evidence="1">Belongs to the folylpolyglutamate synthase family.</text>
</comment>
<dbReference type="SUPFAM" id="SSF53244">
    <property type="entry name" value="MurD-like peptide ligases, peptide-binding domain"/>
    <property type="match status" value="1"/>
</dbReference>
<dbReference type="GO" id="GO:0008841">
    <property type="term" value="F:dihydrofolate synthase activity"/>
    <property type="evidence" value="ECO:0007669"/>
    <property type="project" value="TreeGrafter"/>
</dbReference>
<dbReference type="NCBIfam" id="TIGR01499">
    <property type="entry name" value="folC"/>
    <property type="match status" value="1"/>
</dbReference>
<keyword evidence="2" id="KW-0436">Ligase</keyword>
<evidence type="ECO:0000259" key="7">
    <source>
        <dbReference type="Pfam" id="PF02875"/>
    </source>
</evidence>
<dbReference type="Gene3D" id="3.40.1190.10">
    <property type="entry name" value="Mur-like, catalytic domain"/>
    <property type="match status" value="1"/>
</dbReference>
<feature type="domain" description="Mur ligase C-terminal" evidence="7">
    <location>
        <begin position="285"/>
        <end position="391"/>
    </location>
</feature>
<dbReference type="InterPro" id="IPR013221">
    <property type="entry name" value="Mur_ligase_cen"/>
</dbReference>
<dbReference type="InterPro" id="IPR036565">
    <property type="entry name" value="Mur-like_cat_sf"/>
</dbReference>
<keyword evidence="3" id="KW-0479">Metal-binding</keyword>
<evidence type="ECO:0000256" key="2">
    <source>
        <dbReference type="ARBA" id="ARBA00022598"/>
    </source>
</evidence>
<dbReference type="Pfam" id="PF02875">
    <property type="entry name" value="Mur_ligase_C"/>
    <property type="match status" value="1"/>
</dbReference>
<organism evidence="9">
    <name type="scientific">marine metagenome</name>
    <dbReference type="NCBI Taxonomy" id="408172"/>
    <lineage>
        <taxon>unclassified sequences</taxon>
        <taxon>metagenomes</taxon>
        <taxon>ecological metagenomes</taxon>
    </lineage>
</organism>
<feature type="domain" description="Mur ligase central" evidence="8">
    <location>
        <begin position="47"/>
        <end position="247"/>
    </location>
</feature>
<dbReference type="Gene3D" id="3.90.190.20">
    <property type="entry name" value="Mur ligase, C-terminal domain"/>
    <property type="match status" value="1"/>
</dbReference>
<gene>
    <name evidence="9" type="ORF">METZ01_LOCUS282817</name>
</gene>
<dbReference type="InterPro" id="IPR001645">
    <property type="entry name" value="Folylpolyglutamate_synth"/>
</dbReference>
<evidence type="ECO:0000256" key="3">
    <source>
        <dbReference type="ARBA" id="ARBA00022723"/>
    </source>
</evidence>
<evidence type="ECO:0000256" key="6">
    <source>
        <dbReference type="ARBA" id="ARBA00022842"/>
    </source>
</evidence>
<dbReference type="PIRSF" id="PIRSF001563">
    <property type="entry name" value="Folylpolyglu_synth"/>
    <property type="match status" value="1"/>
</dbReference>
<dbReference type="EMBL" id="UINC01083853">
    <property type="protein sequence ID" value="SVC29963.1"/>
    <property type="molecule type" value="Genomic_DNA"/>
</dbReference>
<protein>
    <submittedName>
        <fullName evidence="9">Uncharacterized protein</fullName>
    </submittedName>
</protein>
<dbReference type="PANTHER" id="PTHR11136:SF0">
    <property type="entry name" value="DIHYDROFOLATE SYNTHETASE-RELATED"/>
    <property type="match status" value="1"/>
</dbReference>
<dbReference type="PROSITE" id="PS01011">
    <property type="entry name" value="FOLYLPOLYGLU_SYNT_1"/>
    <property type="match status" value="1"/>
</dbReference>
<evidence type="ECO:0000256" key="4">
    <source>
        <dbReference type="ARBA" id="ARBA00022741"/>
    </source>
</evidence>
<dbReference type="GO" id="GO:0005524">
    <property type="term" value="F:ATP binding"/>
    <property type="evidence" value="ECO:0007669"/>
    <property type="project" value="UniProtKB-KW"/>
</dbReference>
<evidence type="ECO:0000256" key="1">
    <source>
        <dbReference type="ARBA" id="ARBA00008276"/>
    </source>
</evidence>
<dbReference type="Pfam" id="PF08245">
    <property type="entry name" value="Mur_ligase_M"/>
    <property type="match status" value="1"/>
</dbReference>
<accession>A0A382L2D5</accession>
<feature type="non-terminal residue" evidence="9">
    <location>
        <position position="397"/>
    </location>
</feature>
<dbReference type="InterPro" id="IPR036615">
    <property type="entry name" value="Mur_ligase_C_dom_sf"/>
</dbReference>
<dbReference type="InterPro" id="IPR004101">
    <property type="entry name" value="Mur_ligase_C"/>
</dbReference>
<dbReference type="SUPFAM" id="SSF53623">
    <property type="entry name" value="MurD-like peptide ligases, catalytic domain"/>
    <property type="match status" value="1"/>
</dbReference>
<dbReference type="GO" id="GO:0046872">
    <property type="term" value="F:metal ion binding"/>
    <property type="evidence" value="ECO:0007669"/>
    <property type="project" value="UniProtKB-KW"/>
</dbReference>
<dbReference type="GO" id="GO:0005737">
    <property type="term" value="C:cytoplasm"/>
    <property type="evidence" value="ECO:0007669"/>
    <property type="project" value="TreeGrafter"/>
</dbReference>
<dbReference type="GO" id="GO:0004326">
    <property type="term" value="F:tetrahydrofolylpolyglutamate synthase activity"/>
    <property type="evidence" value="ECO:0007669"/>
    <property type="project" value="InterPro"/>
</dbReference>
<evidence type="ECO:0000313" key="9">
    <source>
        <dbReference type="EMBL" id="SVC29963.1"/>
    </source>
</evidence>
<reference evidence="9" key="1">
    <citation type="submission" date="2018-05" db="EMBL/GenBank/DDBJ databases">
        <authorList>
            <person name="Lanie J.A."/>
            <person name="Ng W.-L."/>
            <person name="Kazmierczak K.M."/>
            <person name="Andrzejewski T.M."/>
            <person name="Davidsen T.M."/>
            <person name="Wayne K.J."/>
            <person name="Tettelin H."/>
            <person name="Glass J.I."/>
            <person name="Rusch D."/>
            <person name="Podicherti R."/>
            <person name="Tsui H.-C.T."/>
            <person name="Winkler M.E."/>
        </authorList>
    </citation>
    <scope>NUCLEOTIDE SEQUENCE</scope>
</reference>
<keyword evidence="5" id="KW-0067">ATP-binding</keyword>
<keyword evidence="4" id="KW-0547">Nucleotide-binding</keyword>
<proteinExistence type="inferred from homology"/>
<dbReference type="InterPro" id="IPR018109">
    <property type="entry name" value="Folylpolyglutamate_synth_CS"/>
</dbReference>
<evidence type="ECO:0000256" key="5">
    <source>
        <dbReference type="ARBA" id="ARBA00022840"/>
    </source>
</evidence>
<dbReference type="AlphaFoldDB" id="A0A382L2D5"/>
<keyword evidence="6" id="KW-0460">Magnesium</keyword>
<evidence type="ECO:0000259" key="8">
    <source>
        <dbReference type="Pfam" id="PF08245"/>
    </source>
</evidence>
<name>A0A382L2D5_9ZZZZ</name>
<dbReference type="PANTHER" id="PTHR11136">
    <property type="entry name" value="FOLYLPOLYGLUTAMATE SYNTHASE-RELATED"/>
    <property type="match status" value="1"/>
</dbReference>
<sequence length="397" mass="44753">MKDRSLDHWLDYISSLRPKETNLGLDKIRPIYKKIVTFPLASKVVVVGGTNGKGSTVEFLTQLLILNNKSVGTFTSPHLFKFNERIRVNGKPVVDKEIIDAFQLIEENRGSSKLTYFDFSTLAALKIFNGLNLDVIILEIGLGGRLDPVNIVDSDIGVLTNVELDHQEWLGKDKEAIGEEKAAIFRSNKTVILGQHEMPRTVLKKTLRLQNKVLKVGRDFEYSVNDSSKEWAYTFNKGHQINLKKLKLGSLSVSSLSCALTAYITLGNKLDLNINTVLDRTHLQGRCELIDSRFLLDVSHNASSAEYLAAFIQRNFSKEIEITAVLGVMKDKDINSIIKPFTKKIDKWFLTSANLQRSMRTDELKAYLKLHGDLNSEARISEMDNVKQACIKAHQET</sequence>